<organism evidence="1 2">
    <name type="scientific">Cyprinus carpio</name>
    <name type="common">Common carp</name>
    <dbReference type="NCBI Taxonomy" id="7962"/>
    <lineage>
        <taxon>Eukaryota</taxon>
        <taxon>Metazoa</taxon>
        <taxon>Chordata</taxon>
        <taxon>Craniata</taxon>
        <taxon>Vertebrata</taxon>
        <taxon>Euteleostomi</taxon>
        <taxon>Actinopterygii</taxon>
        <taxon>Neopterygii</taxon>
        <taxon>Teleostei</taxon>
        <taxon>Ostariophysi</taxon>
        <taxon>Cypriniformes</taxon>
        <taxon>Cyprinidae</taxon>
        <taxon>Cyprininae</taxon>
        <taxon>Cyprinus</taxon>
    </lineage>
</organism>
<reference evidence="1" key="1">
    <citation type="submission" date="2025-08" db="UniProtKB">
        <authorList>
            <consortium name="Ensembl"/>
        </authorList>
    </citation>
    <scope>IDENTIFICATION</scope>
</reference>
<sequence>MWEPYPQTLSHLWRLGAPASTIPERRIRQKCTAVPRESGWCLLGNLLAKVEIFSHMHTFLRTVPFSFHGPFSSFHQRNVLAPALQWFSIPVLVNPSSVHLVCISYHFYLTV</sequence>
<name>A0A8C2FES8_CYPCA</name>
<dbReference type="Ensembl" id="ENSCCRT00020060665.1">
    <property type="protein sequence ID" value="ENSCCRP00020055194.1"/>
    <property type="gene ID" value="ENSCCRG00020025664.1"/>
</dbReference>
<protein>
    <submittedName>
        <fullName evidence="1">Uncharacterized protein</fullName>
    </submittedName>
</protein>
<accession>A0A8C2FES8</accession>
<evidence type="ECO:0000313" key="2">
    <source>
        <dbReference type="Proteomes" id="UP000694701"/>
    </source>
</evidence>
<dbReference type="Proteomes" id="UP000694701">
    <property type="component" value="Unplaced"/>
</dbReference>
<proteinExistence type="predicted"/>
<evidence type="ECO:0000313" key="1">
    <source>
        <dbReference type="Ensembl" id="ENSCCRP00020055194.1"/>
    </source>
</evidence>
<dbReference type="AlphaFoldDB" id="A0A8C2FES8"/>